<evidence type="ECO:0000313" key="3">
    <source>
        <dbReference type="Proteomes" id="UP000507245"/>
    </source>
</evidence>
<sequence length="112" mass="12425">MKKKKGDLTVRSAYEVARQSLFEETGEGTSNRSLFYGVSTKAWSRLWQVCVPPKVKVLVWRTFLNILPTKERLFSKGIQGDSAVSVSCAALGRRHFITVTGVIVIHGTLLDG</sequence>
<keyword evidence="3" id="KW-1185">Reference proteome</keyword>
<accession>A0A6J5XQ21</accession>
<evidence type="ECO:0000313" key="2">
    <source>
        <dbReference type="EMBL" id="CAB4313258.1"/>
    </source>
</evidence>
<dbReference type="EMBL" id="CAEKKB010000006">
    <property type="protein sequence ID" value="CAB4313258.1"/>
    <property type="molecule type" value="Genomic_DNA"/>
</dbReference>
<evidence type="ECO:0000259" key="1">
    <source>
        <dbReference type="Pfam" id="PF13966"/>
    </source>
</evidence>
<dbReference type="AlphaFoldDB" id="A0A6J5XQ21"/>
<proteinExistence type="predicted"/>
<dbReference type="InterPro" id="IPR026960">
    <property type="entry name" value="RVT-Znf"/>
</dbReference>
<gene>
    <name evidence="2" type="ORF">ORAREDHAP_LOCUS36114</name>
</gene>
<name>A0A6J5XQ21_PRUAR</name>
<protein>
    <recommendedName>
        <fullName evidence="1">Reverse transcriptase zinc-binding domain-containing protein</fullName>
    </recommendedName>
</protein>
<dbReference type="Proteomes" id="UP000507245">
    <property type="component" value="Unassembled WGS sequence"/>
</dbReference>
<reference evidence="3" key="1">
    <citation type="journal article" date="2020" name="Genome Biol.">
        <title>Gamete binning: chromosome-level and haplotype-resolved genome assembly enabled by high-throughput single-cell sequencing of gamete genomes.</title>
        <authorList>
            <person name="Campoy J.A."/>
            <person name="Sun H."/>
            <person name="Goel M."/>
            <person name="Jiao W.-B."/>
            <person name="Folz-Donahue K."/>
            <person name="Wang N."/>
            <person name="Rubio M."/>
            <person name="Liu C."/>
            <person name="Kukat C."/>
            <person name="Ruiz D."/>
            <person name="Huettel B."/>
            <person name="Schneeberger K."/>
        </authorList>
    </citation>
    <scope>NUCLEOTIDE SEQUENCE [LARGE SCALE GENOMIC DNA]</scope>
    <source>
        <strain evidence="3">cv. Rojo Pasion</strain>
    </source>
</reference>
<dbReference type="OrthoDB" id="1162524at2759"/>
<organism evidence="2 3">
    <name type="scientific">Prunus armeniaca</name>
    <name type="common">Apricot</name>
    <name type="synonym">Armeniaca vulgaris</name>
    <dbReference type="NCBI Taxonomy" id="36596"/>
    <lineage>
        <taxon>Eukaryota</taxon>
        <taxon>Viridiplantae</taxon>
        <taxon>Streptophyta</taxon>
        <taxon>Embryophyta</taxon>
        <taxon>Tracheophyta</taxon>
        <taxon>Spermatophyta</taxon>
        <taxon>Magnoliopsida</taxon>
        <taxon>eudicotyledons</taxon>
        <taxon>Gunneridae</taxon>
        <taxon>Pentapetalae</taxon>
        <taxon>rosids</taxon>
        <taxon>fabids</taxon>
        <taxon>Rosales</taxon>
        <taxon>Rosaceae</taxon>
        <taxon>Amygdaloideae</taxon>
        <taxon>Amygdaleae</taxon>
        <taxon>Prunus</taxon>
    </lineage>
</organism>
<feature type="domain" description="Reverse transcriptase zinc-binding" evidence="1">
    <location>
        <begin position="29"/>
        <end position="83"/>
    </location>
</feature>
<dbReference type="Pfam" id="PF13966">
    <property type="entry name" value="zf-RVT"/>
    <property type="match status" value="1"/>
</dbReference>